<dbReference type="GO" id="GO:0019557">
    <property type="term" value="P:L-histidine catabolic process to glutamate and formate"/>
    <property type="evidence" value="ECO:0007669"/>
    <property type="project" value="UniProtKB-UniPathway"/>
</dbReference>
<feature type="binding site" evidence="7">
    <location>
        <position position="72"/>
    </location>
    <ligand>
        <name>Zn(2+)</name>
        <dbReference type="ChEBI" id="CHEBI:29105"/>
    </ligand>
</feature>
<evidence type="ECO:0000256" key="4">
    <source>
        <dbReference type="ARBA" id="ARBA00022808"/>
    </source>
</evidence>
<dbReference type="Pfam" id="PF01979">
    <property type="entry name" value="Amidohydro_1"/>
    <property type="match status" value="1"/>
</dbReference>
<dbReference type="InterPro" id="IPR011059">
    <property type="entry name" value="Metal-dep_hydrolase_composite"/>
</dbReference>
<keyword evidence="7" id="KW-0963">Cytoplasm</keyword>
<keyword evidence="4 7" id="KW-0369">Histidine metabolism</keyword>
<feature type="binding site" evidence="7">
    <location>
        <position position="313"/>
    </location>
    <ligand>
        <name>N-formimidoyl-L-glutamate</name>
        <dbReference type="ChEBI" id="CHEBI:58928"/>
    </ligand>
</feature>
<feature type="binding site" evidence="7">
    <location>
        <position position="142"/>
    </location>
    <ligand>
        <name>4-imidazolone-5-propanoate</name>
        <dbReference type="ChEBI" id="CHEBI:77893"/>
    </ligand>
</feature>
<dbReference type="PANTHER" id="PTHR42752">
    <property type="entry name" value="IMIDAZOLONEPROPIONASE"/>
    <property type="match status" value="1"/>
</dbReference>
<dbReference type="FunFam" id="3.20.20.140:FF:000007">
    <property type="entry name" value="Imidazolonepropionase"/>
    <property type="match status" value="1"/>
</dbReference>
<feature type="binding site" evidence="7">
    <location>
        <position position="309"/>
    </location>
    <ligand>
        <name>Zn(2+)</name>
        <dbReference type="ChEBI" id="CHEBI:29105"/>
    </ligand>
</feature>
<keyword evidence="2 7" id="KW-0479">Metal-binding</keyword>
<feature type="binding site" evidence="7">
    <location>
        <position position="235"/>
    </location>
    <ligand>
        <name>Fe(3+)</name>
        <dbReference type="ChEBI" id="CHEBI:29034"/>
    </ligand>
</feature>
<feature type="binding site" evidence="7">
    <location>
        <position position="72"/>
    </location>
    <ligand>
        <name>Fe(3+)</name>
        <dbReference type="ChEBI" id="CHEBI:29034"/>
    </ligand>
</feature>
<dbReference type="EMBL" id="DQWE01000158">
    <property type="protein sequence ID" value="HDI82801.1"/>
    <property type="molecule type" value="Genomic_DNA"/>
</dbReference>
<dbReference type="GO" id="GO:0050480">
    <property type="term" value="F:imidazolonepropionase activity"/>
    <property type="evidence" value="ECO:0007669"/>
    <property type="project" value="UniProtKB-UniRule"/>
</dbReference>
<feature type="binding site" evidence="7">
    <location>
        <position position="238"/>
    </location>
    <ligand>
        <name>4-imidazolone-5-propanoate</name>
        <dbReference type="ChEBI" id="CHEBI:77893"/>
    </ligand>
</feature>
<feature type="binding site" evidence="7">
    <location>
        <position position="70"/>
    </location>
    <ligand>
        <name>Fe(3+)</name>
        <dbReference type="ChEBI" id="CHEBI:29034"/>
    </ligand>
</feature>
<keyword evidence="3 7" id="KW-0378">Hydrolase</keyword>
<evidence type="ECO:0000256" key="5">
    <source>
        <dbReference type="ARBA" id="ARBA00022833"/>
    </source>
</evidence>
<dbReference type="Gene3D" id="2.30.40.10">
    <property type="entry name" value="Urease, subunit C, domain 1"/>
    <property type="match status" value="1"/>
</dbReference>
<accession>A0A7C0ZE55</accession>
<dbReference type="HAMAP" id="MF_00372">
    <property type="entry name" value="HutI"/>
    <property type="match status" value="1"/>
</dbReference>
<feature type="binding site" evidence="7">
    <location>
        <position position="70"/>
    </location>
    <ligand>
        <name>Zn(2+)</name>
        <dbReference type="ChEBI" id="CHEBI:29105"/>
    </ligand>
</feature>
<dbReference type="NCBIfam" id="TIGR01224">
    <property type="entry name" value="hutI"/>
    <property type="match status" value="1"/>
</dbReference>
<evidence type="ECO:0000256" key="3">
    <source>
        <dbReference type="ARBA" id="ARBA00022801"/>
    </source>
</evidence>
<dbReference type="PANTHER" id="PTHR42752:SF1">
    <property type="entry name" value="IMIDAZOLONEPROPIONASE-RELATED"/>
    <property type="match status" value="1"/>
</dbReference>
<feature type="binding site" evidence="7">
    <location>
        <position position="309"/>
    </location>
    <ligand>
        <name>Fe(3+)</name>
        <dbReference type="ChEBI" id="CHEBI:29034"/>
    </ligand>
</feature>
<feature type="binding site" evidence="7">
    <location>
        <position position="173"/>
    </location>
    <ligand>
        <name>4-imidazolone-5-propanoate</name>
        <dbReference type="ChEBI" id="CHEBI:77893"/>
    </ligand>
</feature>
<evidence type="ECO:0000313" key="9">
    <source>
        <dbReference type="EMBL" id="HDI82801.1"/>
    </source>
</evidence>
<evidence type="ECO:0000256" key="2">
    <source>
        <dbReference type="ARBA" id="ARBA00022723"/>
    </source>
</evidence>
<dbReference type="EC" id="3.5.2.7" evidence="1 7"/>
<dbReference type="CDD" id="cd01296">
    <property type="entry name" value="Imidazolone-5PH"/>
    <property type="match status" value="1"/>
</dbReference>
<keyword evidence="6 7" id="KW-0408">Iron</keyword>
<sequence>MIDILIKNGTLITLAGGVRRGRDVDLGIIEKGAIGVKDGKIVCVGDCPEEAEEVFDAEGKAIFPGFIDPHTHAVFGGQRSNEFAMRLQGKSYMEIRAMGGGINASVSATREASSDELRSILINRLEEMKNWGVLTVEVKSGYGLDRETELKMLQVINDVKDKFDVLPTFLGAHDIPHGRSKDEYIEEVIQMIPEVSEKKLACFIDVFCEEGVFSPDESRRILLEGKKHGLIPKIHADEIKSSGGAEVAGEVGAISADHLLKPSDDGLKKMKSAGTVAVFLPACSFYLGSDRPPVDKFRDMGIPIAIGTDFNPGSSPVIHLTLAASIGCIHYGLTIEEAIAGITINAARSLGLEKIKGSLEIGKVADIIISRYTDYRELLYWIGANPVYRIIKGGKWLERK</sequence>
<feature type="domain" description="Amidohydrolase-related" evidence="8">
    <location>
        <begin position="62"/>
        <end position="396"/>
    </location>
</feature>
<comment type="catalytic activity">
    <reaction evidence="7">
        <text>4-imidazolone-5-propanoate + H2O = N-formimidoyl-L-glutamate</text>
        <dbReference type="Rhea" id="RHEA:23660"/>
        <dbReference type="ChEBI" id="CHEBI:15377"/>
        <dbReference type="ChEBI" id="CHEBI:58928"/>
        <dbReference type="ChEBI" id="CHEBI:77893"/>
        <dbReference type="EC" id="3.5.2.7"/>
    </reaction>
</comment>
<evidence type="ECO:0000259" key="8">
    <source>
        <dbReference type="Pfam" id="PF01979"/>
    </source>
</evidence>
<feature type="binding site" evidence="7">
    <location>
        <position position="142"/>
    </location>
    <ligand>
        <name>N-formimidoyl-L-glutamate</name>
        <dbReference type="ChEBI" id="CHEBI:58928"/>
    </ligand>
</feature>
<dbReference type="InterPro" id="IPR005920">
    <property type="entry name" value="HutI"/>
</dbReference>
<comment type="subcellular location">
    <subcellularLocation>
        <location evidence="7">Cytoplasm</location>
    </subcellularLocation>
</comment>
<dbReference type="GO" id="GO:0005737">
    <property type="term" value="C:cytoplasm"/>
    <property type="evidence" value="ECO:0007669"/>
    <property type="project" value="UniProtKB-SubCell"/>
</dbReference>
<dbReference type="UniPathway" id="UPA00379">
    <property type="reaction ID" value="UER00551"/>
</dbReference>
<dbReference type="SUPFAM" id="SSF51338">
    <property type="entry name" value="Composite domain of metallo-dependent hydrolases"/>
    <property type="match status" value="1"/>
</dbReference>
<comment type="caution">
    <text evidence="9">The sequence shown here is derived from an EMBL/GenBank/DDBJ whole genome shotgun (WGS) entry which is preliminary data.</text>
</comment>
<dbReference type="SUPFAM" id="SSF51556">
    <property type="entry name" value="Metallo-dependent hydrolases"/>
    <property type="match status" value="1"/>
</dbReference>
<comment type="function">
    <text evidence="7">Catalyzes the hydrolytic cleavage of the carbon-nitrogen bond in imidazolone-5-propanoate to yield N-formimidoyl-L-glutamate. It is the third step in the universal histidine degradation pathway.</text>
</comment>
<evidence type="ECO:0000256" key="1">
    <source>
        <dbReference type="ARBA" id="ARBA00012864"/>
    </source>
</evidence>
<dbReference type="Gene3D" id="3.20.20.140">
    <property type="entry name" value="Metal-dependent hydrolases"/>
    <property type="match status" value="1"/>
</dbReference>
<comment type="similarity">
    <text evidence="7">Belongs to the metallo-dependent hydrolases superfamily. HutI family.</text>
</comment>
<reference evidence="9" key="1">
    <citation type="journal article" date="2020" name="mSystems">
        <title>Genome- and Community-Level Interaction Insights into Carbon Utilization and Element Cycling Functions of Hydrothermarchaeota in Hydrothermal Sediment.</title>
        <authorList>
            <person name="Zhou Z."/>
            <person name="Liu Y."/>
            <person name="Xu W."/>
            <person name="Pan J."/>
            <person name="Luo Z.H."/>
            <person name="Li M."/>
        </authorList>
    </citation>
    <scope>NUCLEOTIDE SEQUENCE [LARGE SCALE GENOMIC DNA]</scope>
    <source>
        <strain evidence="9">HyVt-102</strain>
    </source>
</reference>
<protein>
    <recommendedName>
        <fullName evidence="1 7">Imidazolonepropionase</fullName>
        <ecNumber evidence="1 7">3.5.2.7</ecNumber>
    </recommendedName>
    <alternativeName>
        <fullName evidence="7">Imidazolone-5-propionate hydrolase</fullName>
    </alternativeName>
</protein>
<dbReference type="InterPro" id="IPR006680">
    <property type="entry name" value="Amidohydro-rel"/>
</dbReference>
<feature type="binding site" evidence="7">
    <location>
        <position position="79"/>
    </location>
    <ligand>
        <name>4-imidazolone-5-propanoate</name>
        <dbReference type="ChEBI" id="CHEBI:77893"/>
    </ligand>
</feature>
<dbReference type="GO" id="GO:0005506">
    <property type="term" value="F:iron ion binding"/>
    <property type="evidence" value="ECO:0007669"/>
    <property type="project" value="UniProtKB-UniRule"/>
</dbReference>
<dbReference type="InterPro" id="IPR032466">
    <property type="entry name" value="Metal_Hydrolase"/>
</dbReference>
<dbReference type="AlphaFoldDB" id="A0A7C0ZE55"/>
<organism evidence="9">
    <name type="scientific">candidate division WOR-3 bacterium</name>
    <dbReference type="NCBI Taxonomy" id="2052148"/>
    <lineage>
        <taxon>Bacteria</taxon>
        <taxon>Bacteria division WOR-3</taxon>
    </lineage>
</organism>
<feature type="binding site" evidence="7">
    <location>
        <position position="235"/>
    </location>
    <ligand>
        <name>Zn(2+)</name>
        <dbReference type="ChEBI" id="CHEBI:29105"/>
    </ligand>
</feature>
<comment type="pathway">
    <text evidence="7">Amino-acid degradation; L-histidine degradation into L-glutamate; N-formimidoyl-L-glutamate from L-histidine: step 3/3.</text>
</comment>
<feature type="binding site" evidence="7">
    <location>
        <position position="311"/>
    </location>
    <ligand>
        <name>N-formimidoyl-L-glutamate</name>
        <dbReference type="ChEBI" id="CHEBI:58928"/>
    </ligand>
</feature>
<name>A0A7C0ZE55_UNCW3</name>
<comment type="cofactor">
    <cofactor evidence="7">
        <name>Zn(2+)</name>
        <dbReference type="ChEBI" id="CHEBI:29105"/>
    </cofactor>
    <cofactor evidence="7">
        <name>Fe(3+)</name>
        <dbReference type="ChEBI" id="CHEBI:29034"/>
    </cofactor>
    <text evidence="7">Binds 1 zinc or iron ion per subunit.</text>
</comment>
<gene>
    <name evidence="7" type="primary">hutI</name>
    <name evidence="9" type="ORF">ENF18_03300</name>
</gene>
<keyword evidence="5 7" id="KW-0862">Zinc</keyword>
<dbReference type="Proteomes" id="UP000885847">
    <property type="component" value="Unassembled WGS sequence"/>
</dbReference>
<dbReference type="GO" id="GO:0019556">
    <property type="term" value="P:L-histidine catabolic process to glutamate and formamide"/>
    <property type="evidence" value="ECO:0007669"/>
    <property type="project" value="UniProtKB-UniRule"/>
</dbReference>
<evidence type="ECO:0000256" key="6">
    <source>
        <dbReference type="ARBA" id="ARBA00023004"/>
    </source>
</evidence>
<dbReference type="GO" id="GO:0008270">
    <property type="term" value="F:zinc ion binding"/>
    <property type="evidence" value="ECO:0007669"/>
    <property type="project" value="UniProtKB-UniRule"/>
</dbReference>
<proteinExistence type="inferred from homology"/>
<feature type="binding site" evidence="7">
    <location>
        <position position="314"/>
    </location>
    <ligand>
        <name>4-imidazolone-5-propanoate</name>
        <dbReference type="ChEBI" id="CHEBI:77893"/>
    </ligand>
</feature>
<evidence type="ECO:0000256" key="7">
    <source>
        <dbReference type="HAMAP-Rule" id="MF_00372"/>
    </source>
</evidence>